<keyword evidence="1" id="KW-0812">Transmembrane</keyword>
<evidence type="ECO:0000256" key="1">
    <source>
        <dbReference type="SAM" id="Phobius"/>
    </source>
</evidence>
<dbReference type="PRINTS" id="PR00625">
    <property type="entry name" value="JDOMAIN"/>
</dbReference>
<evidence type="ECO:0000259" key="2">
    <source>
        <dbReference type="PROSITE" id="PS50076"/>
    </source>
</evidence>
<name>A0A9P0MIK9_ACAOB</name>
<dbReference type="CDD" id="cd06257">
    <property type="entry name" value="DnaJ"/>
    <property type="match status" value="1"/>
</dbReference>
<proteinExistence type="predicted"/>
<comment type="caution">
    <text evidence="3">The sequence shown here is derived from an EMBL/GenBank/DDBJ whole genome shotgun (WGS) entry which is preliminary data.</text>
</comment>
<accession>A0A9P0MIK9</accession>
<keyword evidence="1" id="KW-0472">Membrane</keyword>
<dbReference type="AlphaFoldDB" id="A0A9P0MIK9"/>
<keyword evidence="4" id="KW-1185">Reference proteome</keyword>
<dbReference type="OrthoDB" id="291007at2759"/>
<dbReference type="PANTHER" id="PTHR44873">
    <property type="entry name" value="DNAJ HOMOLOG SUBFAMILY C MEMBER 30, MITOCHONDRIAL"/>
    <property type="match status" value="1"/>
</dbReference>
<gene>
    <name evidence="3" type="ORF">ACAOBT_LOCUS34377</name>
</gene>
<dbReference type="SMART" id="SM00271">
    <property type="entry name" value="DnaJ"/>
    <property type="match status" value="1"/>
</dbReference>
<evidence type="ECO:0000313" key="4">
    <source>
        <dbReference type="Proteomes" id="UP001152888"/>
    </source>
</evidence>
<dbReference type="Gene3D" id="1.10.287.110">
    <property type="entry name" value="DnaJ domain"/>
    <property type="match status" value="1"/>
</dbReference>
<dbReference type="EMBL" id="CAKOFQ010008563">
    <property type="protein sequence ID" value="CAH2014880.1"/>
    <property type="molecule type" value="Genomic_DNA"/>
</dbReference>
<dbReference type="Pfam" id="PF00226">
    <property type="entry name" value="DnaJ"/>
    <property type="match status" value="1"/>
</dbReference>
<dbReference type="InterPro" id="IPR001623">
    <property type="entry name" value="DnaJ_domain"/>
</dbReference>
<dbReference type="PROSITE" id="PS00636">
    <property type="entry name" value="DNAJ_1"/>
    <property type="match status" value="1"/>
</dbReference>
<feature type="domain" description="J" evidence="2">
    <location>
        <begin position="29"/>
        <end position="94"/>
    </location>
</feature>
<organism evidence="3 4">
    <name type="scientific">Acanthoscelides obtectus</name>
    <name type="common">Bean weevil</name>
    <name type="synonym">Bruchus obtectus</name>
    <dbReference type="NCBI Taxonomy" id="200917"/>
    <lineage>
        <taxon>Eukaryota</taxon>
        <taxon>Metazoa</taxon>
        <taxon>Ecdysozoa</taxon>
        <taxon>Arthropoda</taxon>
        <taxon>Hexapoda</taxon>
        <taxon>Insecta</taxon>
        <taxon>Pterygota</taxon>
        <taxon>Neoptera</taxon>
        <taxon>Endopterygota</taxon>
        <taxon>Coleoptera</taxon>
        <taxon>Polyphaga</taxon>
        <taxon>Cucujiformia</taxon>
        <taxon>Chrysomeloidea</taxon>
        <taxon>Chrysomelidae</taxon>
        <taxon>Bruchinae</taxon>
        <taxon>Bruchini</taxon>
        <taxon>Acanthoscelides</taxon>
    </lineage>
</organism>
<reference evidence="3" key="1">
    <citation type="submission" date="2022-03" db="EMBL/GenBank/DDBJ databases">
        <authorList>
            <person name="Sayadi A."/>
        </authorList>
    </citation>
    <scope>NUCLEOTIDE SEQUENCE</scope>
</reference>
<dbReference type="InterPro" id="IPR036869">
    <property type="entry name" value="J_dom_sf"/>
</dbReference>
<dbReference type="InterPro" id="IPR018253">
    <property type="entry name" value="DnaJ_domain_CS"/>
</dbReference>
<dbReference type="Proteomes" id="UP001152888">
    <property type="component" value="Unassembled WGS sequence"/>
</dbReference>
<dbReference type="PANTHER" id="PTHR44873:SF1">
    <property type="entry name" value="DNAJ HOMOLOG SUBFAMILY C MEMBER 30, MITOCHONDRIAL"/>
    <property type="match status" value="1"/>
</dbReference>
<sequence length="233" mass="27764">MWKSKLNYKYIQHCLSQIRLMSTSNKPKNHYESLGVSKGSTQGEIKSAYYKLSMVYHPDKNPNDAASSQKFRDITAAYEVLGNVKTRKLYDRGLYMGSMGHAPTEQEPVDKFYKSRENRSKPPTPTGRTPIYDFDEWSKNHYGATFKKHQENREKARMYQIHRQMHKEHGVKTDTIFFMFALLILVSYEYLWYVTIKQMFEDFEKDDIEIQRSRTYPKKIFEYCICTDIYYPL</sequence>
<feature type="transmembrane region" description="Helical" evidence="1">
    <location>
        <begin position="175"/>
        <end position="193"/>
    </location>
</feature>
<protein>
    <recommendedName>
        <fullName evidence="2">J domain-containing protein</fullName>
    </recommendedName>
</protein>
<dbReference type="SUPFAM" id="SSF46565">
    <property type="entry name" value="Chaperone J-domain"/>
    <property type="match status" value="1"/>
</dbReference>
<dbReference type="InterPro" id="IPR053025">
    <property type="entry name" value="Mito_ATP_Synthase-Asso"/>
</dbReference>
<dbReference type="PROSITE" id="PS50076">
    <property type="entry name" value="DNAJ_2"/>
    <property type="match status" value="1"/>
</dbReference>
<evidence type="ECO:0000313" key="3">
    <source>
        <dbReference type="EMBL" id="CAH2014880.1"/>
    </source>
</evidence>
<keyword evidence="1" id="KW-1133">Transmembrane helix</keyword>